<dbReference type="Pfam" id="PF06974">
    <property type="entry name" value="WS_DGAT_C"/>
    <property type="match status" value="1"/>
</dbReference>
<feature type="region of interest" description="Disordered" evidence="9">
    <location>
        <begin position="463"/>
        <end position="487"/>
    </location>
</feature>
<dbReference type="PANTHER" id="PTHR31650:SF1">
    <property type="entry name" value="WAX ESTER SYNTHASE_DIACYLGLYCEROL ACYLTRANSFERASE 4-RELATED"/>
    <property type="match status" value="1"/>
</dbReference>
<dbReference type="GO" id="GO:0019432">
    <property type="term" value="P:triglyceride biosynthetic process"/>
    <property type="evidence" value="ECO:0007669"/>
    <property type="project" value="UniProtKB-UniPathway"/>
</dbReference>
<evidence type="ECO:0000256" key="7">
    <source>
        <dbReference type="ARBA" id="ARBA00023315"/>
    </source>
</evidence>
<dbReference type="GO" id="GO:0051701">
    <property type="term" value="P:biological process involved in interaction with host"/>
    <property type="evidence" value="ECO:0007669"/>
    <property type="project" value="TreeGrafter"/>
</dbReference>
<protein>
    <recommendedName>
        <fullName evidence="3">diacylglycerol O-acyltransferase</fullName>
        <ecNumber evidence="3">2.3.1.20</ecNumber>
    </recommendedName>
</protein>
<evidence type="ECO:0000256" key="9">
    <source>
        <dbReference type="SAM" id="MobiDB-lite"/>
    </source>
</evidence>
<dbReference type="InterPro" id="IPR004255">
    <property type="entry name" value="O-acyltransferase_WSD1_N"/>
</dbReference>
<evidence type="ECO:0000256" key="3">
    <source>
        <dbReference type="ARBA" id="ARBA00013244"/>
    </source>
</evidence>
<sequence>MGPMASGDRLTGLDASFLHLERGGAHMHIASCMIFEGPAPAYTDLLKHIEGRLHLVPRYRQRIAEVPLRQGRPIWVDDPHFNIGYHLRHMALPAPGESADLARLCGRVFASSLDRDKPLWEMSLVEGLAGGKFALLAKTHHALVDGISGVDLTAVLFDLSPEGQEIEPGPVWSPRPLPSPAEILAEALLERATVPGELTRVASAAVRRPRKALQRTLSRLEAVGSLASAGTEPAPPTPLNVPIGTHRRFAWVENELSTVKEIKDALGGTVNDVVLSVVAGGLGSYLRSKGHPTRDLTLRAMVPVSVRPDAERGDLGNQVAVMWAPLPVGETDPVRRLRIISKAMAVVKDSGQAVGAKTLTELSGFAPQTIMAQAARLVPRQRFFNVVVTNVPGPQFPLYLLTSKLLDVYPMVPLAEQQALGIAVMSYNGRLDFGLNADWDALPDVDLLAEDLRLALADMKRAAKARTKRKPRTSRKQSADAAANISA</sequence>
<dbReference type="GO" id="GO:0071731">
    <property type="term" value="P:response to nitric oxide"/>
    <property type="evidence" value="ECO:0007669"/>
    <property type="project" value="TreeGrafter"/>
</dbReference>
<evidence type="ECO:0000256" key="5">
    <source>
        <dbReference type="ARBA" id="ARBA00022679"/>
    </source>
</evidence>
<keyword evidence="6" id="KW-0443">Lipid metabolism</keyword>
<proteinExistence type="predicted"/>
<evidence type="ECO:0000256" key="1">
    <source>
        <dbReference type="ARBA" id="ARBA00004771"/>
    </source>
</evidence>
<feature type="domain" description="O-acyltransferase WSD1 C-terminal" evidence="11">
    <location>
        <begin position="316"/>
        <end position="460"/>
    </location>
</feature>
<dbReference type="PANTHER" id="PTHR31650">
    <property type="entry name" value="O-ACYLTRANSFERASE (WSD1-LIKE) FAMILY PROTEIN"/>
    <property type="match status" value="1"/>
</dbReference>
<evidence type="ECO:0000313" key="12">
    <source>
        <dbReference type="EMBL" id="CAB4875444.1"/>
    </source>
</evidence>
<evidence type="ECO:0000256" key="2">
    <source>
        <dbReference type="ARBA" id="ARBA00005189"/>
    </source>
</evidence>
<dbReference type="GO" id="GO:0004144">
    <property type="term" value="F:diacylglycerol O-acyltransferase activity"/>
    <property type="evidence" value="ECO:0007669"/>
    <property type="project" value="UniProtKB-EC"/>
</dbReference>
<keyword evidence="4" id="KW-0444">Lipid biosynthesis</keyword>
<comment type="pathway">
    <text evidence="2">Lipid metabolism.</text>
</comment>
<dbReference type="UniPathway" id="UPA00282"/>
<dbReference type="GO" id="GO:0005886">
    <property type="term" value="C:plasma membrane"/>
    <property type="evidence" value="ECO:0007669"/>
    <property type="project" value="TreeGrafter"/>
</dbReference>
<keyword evidence="5" id="KW-0808">Transferase</keyword>
<evidence type="ECO:0000259" key="11">
    <source>
        <dbReference type="Pfam" id="PF06974"/>
    </source>
</evidence>
<dbReference type="AlphaFoldDB" id="A0A6J7E3M5"/>
<feature type="compositionally biased region" description="Basic residues" evidence="9">
    <location>
        <begin position="463"/>
        <end position="475"/>
    </location>
</feature>
<dbReference type="GO" id="GO:0001666">
    <property type="term" value="P:response to hypoxia"/>
    <property type="evidence" value="ECO:0007669"/>
    <property type="project" value="TreeGrafter"/>
</dbReference>
<name>A0A6J7E3M5_9ZZZZ</name>
<gene>
    <name evidence="12" type="ORF">UFOPK3444_00985</name>
</gene>
<comment type="catalytic activity">
    <reaction evidence="8">
        <text>an acyl-CoA + a 1,2-diacyl-sn-glycerol = a triacyl-sn-glycerol + CoA</text>
        <dbReference type="Rhea" id="RHEA:10868"/>
        <dbReference type="ChEBI" id="CHEBI:17815"/>
        <dbReference type="ChEBI" id="CHEBI:57287"/>
        <dbReference type="ChEBI" id="CHEBI:58342"/>
        <dbReference type="ChEBI" id="CHEBI:64615"/>
        <dbReference type="EC" id="2.3.1.20"/>
    </reaction>
</comment>
<dbReference type="EC" id="2.3.1.20" evidence="3"/>
<dbReference type="NCBIfam" id="TIGR02946">
    <property type="entry name" value="acyl_WS_DGAT"/>
    <property type="match status" value="1"/>
</dbReference>
<evidence type="ECO:0000256" key="8">
    <source>
        <dbReference type="ARBA" id="ARBA00048109"/>
    </source>
</evidence>
<reference evidence="12" key="1">
    <citation type="submission" date="2020-05" db="EMBL/GenBank/DDBJ databases">
        <authorList>
            <person name="Chiriac C."/>
            <person name="Salcher M."/>
            <person name="Ghai R."/>
            <person name="Kavagutti S V."/>
        </authorList>
    </citation>
    <scope>NUCLEOTIDE SEQUENCE</scope>
</reference>
<dbReference type="SUPFAM" id="SSF52777">
    <property type="entry name" value="CoA-dependent acyltransferases"/>
    <property type="match status" value="1"/>
</dbReference>
<evidence type="ECO:0000256" key="4">
    <source>
        <dbReference type="ARBA" id="ARBA00022516"/>
    </source>
</evidence>
<feature type="domain" description="O-acyltransferase WSD1-like N-terminal" evidence="10">
    <location>
        <begin position="10"/>
        <end position="274"/>
    </location>
</feature>
<dbReference type="InterPro" id="IPR014292">
    <property type="entry name" value="Acyl_transf_WS/DGAT"/>
</dbReference>
<evidence type="ECO:0000256" key="6">
    <source>
        <dbReference type="ARBA" id="ARBA00023098"/>
    </source>
</evidence>
<dbReference type="EMBL" id="CAFBLU010000014">
    <property type="protein sequence ID" value="CAB4875444.1"/>
    <property type="molecule type" value="Genomic_DNA"/>
</dbReference>
<evidence type="ECO:0000259" key="10">
    <source>
        <dbReference type="Pfam" id="PF03007"/>
    </source>
</evidence>
<organism evidence="12">
    <name type="scientific">freshwater metagenome</name>
    <dbReference type="NCBI Taxonomy" id="449393"/>
    <lineage>
        <taxon>unclassified sequences</taxon>
        <taxon>metagenomes</taxon>
        <taxon>ecological metagenomes</taxon>
    </lineage>
</organism>
<comment type="pathway">
    <text evidence="1">Glycerolipid metabolism; triacylglycerol biosynthesis.</text>
</comment>
<dbReference type="Pfam" id="PF03007">
    <property type="entry name" value="WS_DGAT_cat"/>
    <property type="match status" value="1"/>
</dbReference>
<keyword evidence="7" id="KW-0012">Acyltransferase</keyword>
<dbReference type="InterPro" id="IPR009721">
    <property type="entry name" value="O-acyltransferase_WSD1_C"/>
</dbReference>
<accession>A0A6J7E3M5</accession>
<dbReference type="InterPro" id="IPR045034">
    <property type="entry name" value="O-acyltransferase_WSD1-like"/>
</dbReference>